<gene>
    <name evidence="1" type="ORF">M422DRAFT_271043</name>
</gene>
<dbReference type="EMBL" id="KN837325">
    <property type="protein sequence ID" value="KIJ27754.1"/>
    <property type="molecule type" value="Genomic_DNA"/>
</dbReference>
<name>A0A0C9U156_SPHS4</name>
<dbReference type="AlphaFoldDB" id="A0A0C9U156"/>
<evidence type="ECO:0000313" key="2">
    <source>
        <dbReference type="Proteomes" id="UP000054279"/>
    </source>
</evidence>
<organism evidence="1 2">
    <name type="scientific">Sphaerobolus stellatus (strain SS14)</name>
    <dbReference type="NCBI Taxonomy" id="990650"/>
    <lineage>
        <taxon>Eukaryota</taxon>
        <taxon>Fungi</taxon>
        <taxon>Dikarya</taxon>
        <taxon>Basidiomycota</taxon>
        <taxon>Agaricomycotina</taxon>
        <taxon>Agaricomycetes</taxon>
        <taxon>Phallomycetidae</taxon>
        <taxon>Geastrales</taxon>
        <taxon>Sphaerobolaceae</taxon>
        <taxon>Sphaerobolus</taxon>
    </lineage>
</organism>
<dbReference type="HOGENOM" id="CLU_2062949_0_0_1"/>
<sequence length="119" mass="13770">MRLAARENWSAEVLEDFFKPTLELQRTSPNIILFDHIKRAMVEIPYPMSRELRVKPGGLKKYFGLRRLAAECWCGLLLAAVTDLSNDEHREEFPHCLVEIQNTVYASYISCKFCGLFSD</sequence>
<protein>
    <submittedName>
        <fullName evidence="1">Uncharacterized protein</fullName>
    </submittedName>
</protein>
<keyword evidence="2" id="KW-1185">Reference proteome</keyword>
<proteinExistence type="predicted"/>
<dbReference type="OrthoDB" id="2672156at2759"/>
<accession>A0A0C9U156</accession>
<dbReference type="Proteomes" id="UP000054279">
    <property type="component" value="Unassembled WGS sequence"/>
</dbReference>
<evidence type="ECO:0000313" key="1">
    <source>
        <dbReference type="EMBL" id="KIJ27754.1"/>
    </source>
</evidence>
<reference evidence="1 2" key="1">
    <citation type="submission" date="2014-06" db="EMBL/GenBank/DDBJ databases">
        <title>Evolutionary Origins and Diversification of the Mycorrhizal Mutualists.</title>
        <authorList>
            <consortium name="DOE Joint Genome Institute"/>
            <consortium name="Mycorrhizal Genomics Consortium"/>
            <person name="Kohler A."/>
            <person name="Kuo A."/>
            <person name="Nagy L.G."/>
            <person name="Floudas D."/>
            <person name="Copeland A."/>
            <person name="Barry K.W."/>
            <person name="Cichocki N."/>
            <person name="Veneault-Fourrey C."/>
            <person name="LaButti K."/>
            <person name="Lindquist E.A."/>
            <person name="Lipzen A."/>
            <person name="Lundell T."/>
            <person name="Morin E."/>
            <person name="Murat C."/>
            <person name="Riley R."/>
            <person name="Ohm R."/>
            <person name="Sun H."/>
            <person name="Tunlid A."/>
            <person name="Henrissat B."/>
            <person name="Grigoriev I.V."/>
            <person name="Hibbett D.S."/>
            <person name="Martin F."/>
        </authorList>
    </citation>
    <scope>NUCLEOTIDE SEQUENCE [LARGE SCALE GENOMIC DNA]</scope>
    <source>
        <strain evidence="1 2">SS14</strain>
    </source>
</reference>